<dbReference type="AlphaFoldDB" id="A0A8G0LJS5"/>
<dbReference type="Proteomes" id="UP000826661">
    <property type="component" value="Chromosome VI"/>
</dbReference>
<keyword evidence="2" id="KW-1185">Reference proteome</keyword>
<evidence type="ECO:0000313" key="2">
    <source>
        <dbReference type="Proteomes" id="UP000826661"/>
    </source>
</evidence>
<organism evidence="1 2">
    <name type="scientific">Trichoderma simmonsii</name>
    <dbReference type="NCBI Taxonomy" id="1491479"/>
    <lineage>
        <taxon>Eukaryota</taxon>
        <taxon>Fungi</taxon>
        <taxon>Dikarya</taxon>
        <taxon>Ascomycota</taxon>
        <taxon>Pezizomycotina</taxon>
        <taxon>Sordariomycetes</taxon>
        <taxon>Hypocreomycetidae</taxon>
        <taxon>Hypocreales</taxon>
        <taxon>Hypocreaceae</taxon>
        <taxon>Trichoderma</taxon>
    </lineage>
</organism>
<accession>A0A8G0LJS5</accession>
<sequence length="328" mass="36841">MPSTRKKKDTHEPMIMLSYKDLVRRIGGKPPQQVKKGDPEWEDGIKCIKAYHSQATVLSRADQEGMRYIIKRLEYVIPPEAEKNSMLHPLMSREHCSWKLNISPSWAIFIILKTLYGTALPEAYLATIRTAFHTTDLNDHTHEYFTIDGTEPAEPAVTEEDHPMSVGDKAGISKKTKKRNASAIDIEDGSYSTNKHTKVIGAESLSLLVAETNNEDRPDPMAIQVQLANAVSERQTVEGVVCGCTIGNLQQTIDEKLEAMQDALGKKIEEKFAAVQEDLERKEKKKFEAQTNELQTMMREAVKFHGEALTRLAELAWQRPVAPQGADV</sequence>
<proteinExistence type="predicted"/>
<dbReference type="EMBL" id="CP075869">
    <property type="protein sequence ID" value="QYT03597.1"/>
    <property type="molecule type" value="Genomic_DNA"/>
</dbReference>
<evidence type="ECO:0000313" key="1">
    <source>
        <dbReference type="EMBL" id="QYT03597.1"/>
    </source>
</evidence>
<gene>
    <name evidence="1" type="ORF">H0G86_010545</name>
</gene>
<reference evidence="1 2" key="1">
    <citation type="journal article" date="2021" name="BMC Genomics">
        <title>Telomere-to-telomere genome assembly of asparaginase-producing Trichoderma simmonsii.</title>
        <authorList>
            <person name="Chung D."/>
            <person name="Kwon Y.M."/>
            <person name="Yang Y."/>
        </authorList>
    </citation>
    <scope>NUCLEOTIDE SEQUENCE [LARGE SCALE GENOMIC DNA]</scope>
    <source>
        <strain evidence="1 2">GH-Sj1</strain>
    </source>
</reference>
<name>A0A8G0LJS5_9HYPO</name>
<protein>
    <submittedName>
        <fullName evidence="1">Uncharacterized protein</fullName>
    </submittedName>
</protein>